<dbReference type="EMBL" id="MU006742">
    <property type="protein sequence ID" value="KAF2622685.1"/>
    <property type="molecule type" value="Genomic_DNA"/>
</dbReference>
<protein>
    <submittedName>
        <fullName evidence="1">Uncharacterized protein</fullName>
    </submittedName>
</protein>
<proteinExistence type="predicted"/>
<accession>A0ACB6RL49</accession>
<evidence type="ECO:0000313" key="2">
    <source>
        <dbReference type="Proteomes" id="UP000799754"/>
    </source>
</evidence>
<sequence length="622" mass="66135">MRLFGADVLCTALVLITCVNAFSFELSKRALKFDESCNTKYGTLTAKQLVDKSIEFQPKLAKAGKDSLDTLIAALEYQSKAPGAKKPSASKSELDKIIATYRVLFGDIQAKNDDGTPNPNFRKEAADHIAAIKVTRDSLNRMMKPGNPDLIIHCNDDWLSERGPKTAAPKPTAPLSSGSKYFYDMDRKRWVSVKGGKPCQGNKAAVTTMNKKLSGASREKGPERVTFCKDYLKRQHQLEKDKQPHLWDISTTKLPDTFAIYTQTGKKDQTLPFHISAFGKKIGAKWFHEFMHTELFHPDLNKFADKKVPDSQGGTGGLAYGFDGAVGLAKQKGGKNIAESSRNIENILYWSLAMYYDKWLWSTGNPEDPSSLTTPSVKSASIDEEEESQVEAAAKGGSKKTTKPADPPKTEKPADPPKTSAAVPPPPPSSQAPPPPPATSSAAAAASPAASSQVAPPVSSQAPGSKPTSAPSISTPVSGASTPVSSSDIASISSLPHSSCSNTLCTLPSSSATPTSSEAVPQETFESEPMNAGSMTADEIIAIAGSIASEQVAAMALWDQALAEMGLPSETVEGDPTASLGTGLPMATGSAGGATNGTWEMPVLRARGGDGRRERRMYDYAS</sequence>
<reference evidence="1" key="1">
    <citation type="journal article" date="2020" name="Stud. Mycol.">
        <title>101 Dothideomycetes genomes: a test case for predicting lifestyles and emergence of pathogens.</title>
        <authorList>
            <person name="Haridas S."/>
            <person name="Albert R."/>
            <person name="Binder M."/>
            <person name="Bloem J."/>
            <person name="Labutti K."/>
            <person name="Salamov A."/>
            <person name="Andreopoulos B."/>
            <person name="Baker S."/>
            <person name="Barry K."/>
            <person name="Bills G."/>
            <person name="Bluhm B."/>
            <person name="Cannon C."/>
            <person name="Castanera R."/>
            <person name="Culley D."/>
            <person name="Daum C."/>
            <person name="Ezra D."/>
            <person name="Gonzalez J."/>
            <person name="Henrissat B."/>
            <person name="Kuo A."/>
            <person name="Liang C."/>
            <person name="Lipzen A."/>
            <person name="Lutzoni F."/>
            <person name="Magnuson J."/>
            <person name="Mondo S."/>
            <person name="Nolan M."/>
            <person name="Ohm R."/>
            <person name="Pangilinan J."/>
            <person name="Park H.-J."/>
            <person name="Ramirez L."/>
            <person name="Alfaro M."/>
            <person name="Sun H."/>
            <person name="Tritt A."/>
            <person name="Yoshinaga Y."/>
            <person name="Zwiers L.-H."/>
            <person name="Turgeon B."/>
            <person name="Goodwin S."/>
            <person name="Spatafora J."/>
            <person name="Crous P."/>
            <person name="Grigoriev I."/>
        </authorList>
    </citation>
    <scope>NUCLEOTIDE SEQUENCE</scope>
    <source>
        <strain evidence="1">CBS 525.71</strain>
    </source>
</reference>
<organism evidence="1 2">
    <name type="scientific">Macroventuria anomochaeta</name>
    <dbReference type="NCBI Taxonomy" id="301207"/>
    <lineage>
        <taxon>Eukaryota</taxon>
        <taxon>Fungi</taxon>
        <taxon>Dikarya</taxon>
        <taxon>Ascomycota</taxon>
        <taxon>Pezizomycotina</taxon>
        <taxon>Dothideomycetes</taxon>
        <taxon>Pleosporomycetidae</taxon>
        <taxon>Pleosporales</taxon>
        <taxon>Pleosporineae</taxon>
        <taxon>Didymellaceae</taxon>
        <taxon>Macroventuria</taxon>
    </lineage>
</organism>
<gene>
    <name evidence="1" type="ORF">BU25DRAFT_462556</name>
</gene>
<dbReference type="Proteomes" id="UP000799754">
    <property type="component" value="Unassembled WGS sequence"/>
</dbReference>
<evidence type="ECO:0000313" key="1">
    <source>
        <dbReference type="EMBL" id="KAF2622685.1"/>
    </source>
</evidence>
<keyword evidence="2" id="KW-1185">Reference proteome</keyword>
<name>A0ACB6RL49_9PLEO</name>
<comment type="caution">
    <text evidence="1">The sequence shown here is derived from an EMBL/GenBank/DDBJ whole genome shotgun (WGS) entry which is preliminary data.</text>
</comment>